<accession>S4MGN5</accession>
<evidence type="ECO:0000313" key="1">
    <source>
        <dbReference type="EMBL" id="EPJ35676.1"/>
    </source>
</evidence>
<proteinExistence type="predicted"/>
<dbReference type="Proteomes" id="UP000015001">
    <property type="component" value="Unassembled WGS sequence"/>
</dbReference>
<gene>
    <name evidence="1" type="ORF">STAFG_7227</name>
</gene>
<dbReference type="EMBL" id="AOPY01001616">
    <property type="protein sequence ID" value="EPJ35676.1"/>
    <property type="molecule type" value="Genomic_DNA"/>
</dbReference>
<reference evidence="1 2" key="1">
    <citation type="submission" date="2013-02" db="EMBL/GenBank/DDBJ databases">
        <title>Draft Genome Sequence of Streptomyces afghaniensis, Which Produces Compounds of the Julimycin B-Complex.</title>
        <authorList>
            <person name="Gruening B.A."/>
            <person name="Praeg A."/>
            <person name="Erxleben A."/>
            <person name="Guenther S."/>
            <person name="Fiedler H.-P."/>
            <person name="Goodfellow M."/>
            <person name="Mueller M."/>
        </authorList>
    </citation>
    <scope>NUCLEOTIDE SEQUENCE [LARGE SCALE GENOMIC DNA]</scope>
    <source>
        <strain evidence="1 2">772</strain>
    </source>
</reference>
<comment type="caution">
    <text evidence="1">The sequence shown here is derived from an EMBL/GenBank/DDBJ whole genome shotgun (WGS) entry which is preliminary data.</text>
</comment>
<protein>
    <submittedName>
        <fullName evidence="1">Uncharacterized protein</fullName>
    </submittedName>
</protein>
<dbReference type="HOGENOM" id="CLU_3317407_0_0_11"/>
<dbReference type="PATRIC" id="fig|1283301.3.peg.7178"/>
<name>S4MGN5_9ACTN</name>
<evidence type="ECO:0000313" key="2">
    <source>
        <dbReference type="Proteomes" id="UP000015001"/>
    </source>
</evidence>
<organism evidence="1 2">
    <name type="scientific">Streptomyces afghaniensis 772</name>
    <dbReference type="NCBI Taxonomy" id="1283301"/>
    <lineage>
        <taxon>Bacteria</taxon>
        <taxon>Bacillati</taxon>
        <taxon>Actinomycetota</taxon>
        <taxon>Actinomycetes</taxon>
        <taxon>Kitasatosporales</taxon>
        <taxon>Streptomycetaceae</taxon>
        <taxon>Streptomyces</taxon>
    </lineage>
</organism>
<dbReference type="AlphaFoldDB" id="S4MGN5"/>
<keyword evidence="2" id="KW-1185">Reference proteome</keyword>
<sequence>MNRCPIPICRRRPRMQMEAKWMNVPGQWPGDHGFPADLR</sequence>